<sequence>MGDLVEAWMGQLYGLAGCGRKRGRFERCIARQDAIAGKPAPTGFCVVYEMLVRLGHCGSWLASDAFG</sequence>
<name>A0A0A6FKR3_9PSED</name>
<dbReference type="AlphaFoldDB" id="A0A0A6FKR3"/>
<dbReference type="EMBL" id="JSFK01000006">
    <property type="protein sequence ID" value="KHA73326.1"/>
    <property type="molecule type" value="Genomic_DNA"/>
</dbReference>
<evidence type="ECO:0000313" key="2">
    <source>
        <dbReference type="Proteomes" id="UP000030564"/>
    </source>
</evidence>
<comment type="caution">
    <text evidence="1">The sequence shown here is derived from an EMBL/GenBank/DDBJ whole genome shotgun (WGS) entry which is preliminary data.</text>
</comment>
<protein>
    <submittedName>
        <fullName evidence="1">Uncharacterized protein</fullName>
    </submittedName>
</protein>
<proteinExistence type="predicted"/>
<reference evidence="1 2" key="1">
    <citation type="submission" date="2014-10" db="EMBL/GenBank/DDBJ databases">
        <title>Draft genome sequence of Pseudomonas chlororaphis EA105.</title>
        <authorList>
            <person name="McCully L.M."/>
            <person name="Bitzer A.S."/>
            <person name="Spence C."/>
            <person name="Bais H."/>
            <person name="Silby M.W."/>
        </authorList>
    </citation>
    <scope>NUCLEOTIDE SEQUENCE [LARGE SCALE GENOMIC DNA]</scope>
    <source>
        <strain evidence="1 2">EA105</strain>
    </source>
</reference>
<dbReference type="Proteomes" id="UP000030564">
    <property type="component" value="Unassembled WGS sequence"/>
</dbReference>
<evidence type="ECO:0000313" key="1">
    <source>
        <dbReference type="EMBL" id="KHA73326.1"/>
    </source>
</evidence>
<organism evidence="1 2">
    <name type="scientific">Pseudomonas chlororaphis</name>
    <dbReference type="NCBI Taxonomy" id="587753"/>
    <lineage>
        <taxon>Bacteria</taxon>
        <taxon>Pseudomonadati</taxon>
        <taxon>Pseudomonadota</taxon>
        <taxon>Gammaproteobacteria</taxon>
        <taxon>Pseudomonadales</taxon>
        <taxon>Pseudomonadaceae</taxon>
        <taxon>Pseudomonas</taxon>
    </lineage>
</organism>
<accession>A0A0A6FKR3</accession>
<gene>
    <name evidence="1" type="ORF">NZ35_11435</name>
</gene>